<organism evidence="1 2">
    <name type="scientific">Paraoerskovia marina</name>
    <dbReference type="NCBI Taxonomy" id="545619"/>
    <lineage>
        <taxon>Bacteria</taxon>
        <taxon>Bacillati</taxon>
        <taxon>Actinomycetota</taxon>
        <taxon>Actinomycetes</taxon>
        <taxon>Micrococcales</taxon>
        <taxon>Cellulomonadaceae</taxon>
        <taxon>Paraoerskovia</taxon>
    </lineage>
</organism>
<dbReference type="RefSeq" id="WP_083371564.1">
    <property type="nucleotide sequence ID" value="NZ_LT629776.1"/>
</dbReference>
<evidence type="ECO:0000313" key="2">
    <source>
        <dbReference type="Proteomes" id="UP000185663"/>
    </source>
</evidence>
<dbReference type="OrthoDB" id="67304at2"/>
<proteinExistence type="predicted"/>
<dbReference type="STRING" id="545619.SAMN04489860_0642"/>
<dbReference type="AlphaFoldDB" id="A0A1H1NWR3"/>
<accession>A0A1H1NWR3</accession>
<protein>
    <submittedName>
        <fullName evidence="1">Uncharacterized protein</fullName>
    </submittedName>
</protein>
<name>A0A1H1NWR3_9CELL</name>
<dbReference type="Proteomes" id="UP000185663">
    <property type="component" value="Chromosome I"/>
</dbReference>
<keyword evidence="2" id="KW-1185">Reference proteome</keyword>
<sequence>MSERLFGRIFGRATSAVSAAVEPVLDERAELAQMVDRADAQVEAAAGTLPADAVVLARRVTDRLRVVLARDEIRTEVRVAVRGMAGDYLPTSVSRHLAVVRHDHDHAHDARLVDQLEVLHGAAEELVEAVVDDDLRALEAQGIFLETRFTGSDL</sequence>
<dbReference type="EMBL" id="LT629776">
    <property type="protein sequence ID" value="SDS03393.1"/>
    <property type="molecule type" value="Genomic_DNA"/>
</dbReference>
<dbReference type="eggNOG" id="ENOG50339HH">
    <property type="taxonomic scope" value="Bacteria"/>
</dbReference>
<reference evidence="1 2" key="1">
    <citation type="submission" date="2016-10" db="EMBL/GenBank/DDBJ databases">
        <authorList>
            <person name="de Groot N.N."/>
        </authorList>
    </citation>
    <scope>NUCLEOTIDE SEQUENCE [LARGE SCALE GENOMIC DNA]</scope>
    <source>
        <strain evidence="1 2">DSM 22126</strain>
    </source>
</reference>
<evidence type="ECO:0000313" key="1">
    <source>
        <dbReference type="EMBL" id="SDS03393.1"/>
    </source>
</evidence>
<gene>
    <name evidence="1" type="ORF">SAMN04489860_0642</name>
</gene>